<feature type="transmembrane region" description="Helical" evidence="3">
    <location>
        <begin position="33"/>
        <end position="55"/>
    </location>
</feature>
<dbReference type="NCBIfam" id="TIGR00254">
    <property type="entry name" value="GGDEF"/>
    <property type="match status" value="1"/>
</dbReference>
<dbReference type="EC" id="2.7.7.65" evidence="1"/>
<protein>
    <recommendedName>
        <fullName evidence="1">diguanylate cyclase</fullName>
        <ecNumber evidence="1">2.7.7.65</ecNumber>
    </recommendedName>
</protein>
<dbReference type="Gene3D" id="3.30.70.270">
    <property type="match status" value="1"/>
</dbReference>
<dbReference type="PANTHER" id="PTHR45138:SF9">
    <property type="entry name" value="DIGUANYLATE CYCLASE DGCM-RELATED"/>
    <property type="match status" value="1"/>
</dbReference>
<organism evidence="5 6">
    <name type="scientific">Acetobacter peroxydans</name>
    <dbReference type="NCBI Taxonomy" id="104098"/>
    <lineage>
        <taxon>Bacteria</taxon>
        <taxon>Pseudomonadati</taxon>
        <taxon>Pseudomonadota</taxon>
        <taxon>Alphaproteobacteria</taxon>
        <taxon>Acetobacterales</taxon>
        <taxon>Acetobacteraceae</taxon>
        <taxon>Acetobacter</taxon>
    </lineage>
</organism>
<evidence type="ECO:0000313" key="5">
    <source>
        <dbReference type="EMBL" id="GEB85999.1"/>
    </source>
</evidence>
<keyword evidence="6" id="KW-1185">Reference proteome</keyword>
<evidence type="ECO:0000256" key="3">
    <source>
        <dbReference type="SAM" id="Phobius"/>
    </source>
</evidence>
<keyword evidence="3" id="KW-0472">Membrane</keyword>
<keyword evidence="3" id="KW-1133">Transmembrane helix</keyword>
<dbReference type="Pfam" id="PF00990">
    <property type="entry name" value="GGDEF"/>
    <property type="match status" value="1"/>
</dbReference>
<comment type="catalytic activity">
    <reaction evidence="2">
        <text>2 GTP = 3',3'-c-di-GMP + 2 diphosphate</text>
        <dbReference type="Rhea" id="RHEA:24898"/>
        <dbReference type="ChEBI" id="CHEBI:33019"/>
        <dbReference type="ChEBI" id="CHEBI:37565"/>
        <dbReference type="ChEBI" id="CHEBI:58805"/>
        <dbReference type="EC" id="2.7.7.65"/>
    </reaction>
</comment>
<sequence>MRTGKRCGLYFDCTMLALVTGLLWIFTYASPSLWARIYIQNFGYGALLLFTSFRLAELRHGNATDRILFWILLGFSVQFFIFTSLTLGLSTPEGGKAFVASPFWGGLQLSLTVFGSGLAFAVLIAAITDMMEDLRRERDSDPLTGALNRRGLAEQVRRQFRNPTSLASVIVCDIDHFKSINDTFGHDAGDAVLRAFGLLLNDIVRDNDIVARTGGEEFMILLPATVEDHAAEVADRIRHRFKTTVFEFEVGKLLATASFGVAEQQPEELIETTVKRADGRLYEAKNAGRNRVFASKDSDQIMIPTRHKGTVQDSVSERQNPGTI</sequence>
<gene>
    <name evidence="5" type="ORF">APE01nite_17960</name>
</gene>
<dbReference type="AlphaFoldDB" id="A0A4Y3TX11"/>
<keyword evidence="3" id="KW-0812">Transmembrane</keyword>
<dbReference type="Proteomes" id="UP000317730">
    <property type="component" value="Unassembled WGS sequence"/>
</dbReference>
<dbReference type="PANTHER" id="PTHR45138">
    <property type="entry name" value="REGULATORY COMPONENTS OF SENSORY TRANSDUCTION SYSTEM"/>
    <property type="match status" value="1"/>
</dbReference>
<evidence type="ECO:0000256" key="2">
    <source>
        <dbReference type="ARBA" id="ARBA00034247"/>
    </source>
</evidence>
<proteinExistence type="predicted"/>
<name>A0A4Y3TX11_9PROT</name>
<dbReference type="CDD" id="cd01949">
    <property type="entry name" value="GGDEF"/>
    <property type="match status" value="1"/>
</dbReference>
<feature type="transmembrane region" description="Helical" evidence="3">
    <location>
        <begin position="7"/>
        <end position="27"/>
    </location>
</feature>
<dbReference type="InterPro" id="IPR029787">
    <property type="entry name" value="Nucleotide_cyclase"/>
</dbReference>
<dbReference type="InterPro" id="IPR000160">
    <property type="entry name" value="GGDEF_dom"/>
</dbReference>
<feature type="transmembrane region" description="Helical" evidence="3">
    <location>
        <begin position="67"/>
        <end position="89"/>
    </location>
</feature>
<evidence type="ECO:0000259" key="4">
    <source>
        <dbReference type="PROSITE" id="PS50887"/>
    </source>
</evidence>
<dbReference type="EMBL" id="BJMV01000009">
    <property type="protein sequence ID" value="GEB85999.1"/>
    <property type="molecule type" value="Genomic_DNA"/>
</dbReference>
<comment type="caution">
    <text evidence="5">The sequence shown here is derived from an EMBL/GenBank/DDBJ whole genome shotgun (WGS) entry which is preliminary data.</text>
</comment>
<evidence type="ECO:0000313" key="6">
    <source>
        <dbReference type="Proteomes" id="UP000317730"/>
    </source>
</evidence>
<dbReference type="SMART" id="SM00267">
    <property type="entry name" value="GGDEF"/>
    <property type="match status" value="1"/>
</dbReference>
<reference evidence="5 6" key="1">
    <citation type="submission" date="2019-06" db="EMBL/GenBank/DDBJ databases">
        <title>Whole genome shotgun sequence of Acetobacter peroxydans NBRC 13755.</title>
        <authorList>
            <person name="Hosoyama A."/>
            <person name="Uohara A."/>
            <person name="Ohji S."/>
            <person name="Ichikawa N."/>
        </authorList>
    </citation>
    <scope>NUCLEOTIDE SEQUENCE [LARGE SCALE GENOMIC DNA]</scope>
    <source>
        <strain evidence="5 6">NBRC 13755</strain>
    </source>
</reference>
<dbReference type="FunFam" id="3.30.70.270:FF:000001">
    <property type="entry name" value="Diguanylate cyclase domain protein"/>
    <property type="match status" value="1"/>
</dbReference>
<feature type="transmembrane region" description="Helical" evidence="3">
    <location>
        <begin position="109"/>
        <end position="128"/>
    </location>
</feature>
<dbReference type="PROSITE" id="PS50887">
    <property type="entry name" value="GGDEF"/>
    <property type="match status" value="1"/>
</dbReference>
<feature type="domain" description="GGDEF" evidence="4">
    <location>
        <begin position="165"/>
        <end position="297"/>
    </location>
</feature>
<dbReference type="InterPro" id="IPR043128">
    <property type="entry name" value="Rev_trsase/Diguanyl_cyclase"/>
</dbReference>
<evidence type="ECO:0000256" key="1">
    <source>
        <dbReference type="ARBA" id="ARBA00012528"/>
    </source>
</evidence>
<dbReference type="SUPFAM" id="SSF55073">
    <property type="entry name" value="Nucleotide cyclase"/>
    <property type="match status" value="1"/>
</dbReference>
<dbReference type="GO" id="GO:0052621">
    <property type="term" value="F:diguanylate cyclase activity"/>
    <property type="evidence" value="ECO:0007669"/>
    <property type="project" value="UniProtKB-EC"/>
</dbReference>
<dbReference type="InterPro" id="IPR050469">
    <property type="entry name" value="Diguanylate_Cyclase"/>
</dbReference>
<accession>A0A4Y3TX11</accession>